<dbReference type="SUPFAM" id="SSF51110">
    <property type="entry name" value="alpha-D-mannose-specific plant lectins"/>
    <property type="match status" value="2"/>
</dbReference>
<feature type="signal peptide" evidence="1">
    <location>
        <begin position="1"/>
        <end position="17"/>
    </location>
</feature>
<comment type="caution">
    <text evidence="3">The sequence shown here is derived from an EMBL/GenBank/DDBJ whole genome shotgun (WGS) entry which is preliminary data.</text>
</comment>
<evidence type="ECO:0000313" key="4">
    <source>
        <dbReference type="Proteomes" id="UP000604046"/>
    </source>
</evidence>
<evidence type="ECO:0000313" key="3">
    <source>
        <dbReference type="EMBL" id="CAE7348739.1"/>
    </source>
</evidence>
<dbReference type="PROSITE" id="PS50927">
    <property type="entry name" value="BULB_LECTIN"/>
    <property type="match status" value="2"/>
</dbReference>
<feature type="chain" id="PRO_5032720646" evidence="1">
    <location>
        <begin position="18"/>
        <end position="871"/>
    </location>
</feature>
<dbReference type="OrthoDB" id="418274at2759"/>
<dbReference type="EMBL" id="CAJNDS010002141">
    <property type="protein sequence ID" value="CAE7348739.1"/>
    <property type="molecule type" value="Genomic_DNA"/>
</dbReference>
<proteinExistence type="predicted"/>
<feature type="domain" description="Bulb-type lectin" evidence="2">
    <location>
        <begin position="608"/>
        <end position="725"/>
    </location>
</feature>
<dbReference type="SUPFAM" id="SSF56849">
    <property type="entry name" value="delta-Endotoxin (insectocide), N-terminal domain"/>
    <property type="match status" value="1"/>
</dbReference>
<reference evidence="3" key="1">
    <citation type="submission" date="2021-02" db="EMBL/GenBank/DDBJ databases">
        <authorList>
            <person name="Dougan E. K."/>
            <person name="Rhodes N."/>
            <person name="Thang M."/>
            <person name="Chan C."/>
        </authorList>
    </citation>
    <scope>NUCLEOTIDE SEQUENCE</scope>
</reference>
<feature type="domain" description="Bulb-type lectin" evidence="2">
    <location>
        <begin position="734"/>
        <end position="851"/>
    </location>
</feature>
<organism evidence="3 4">
    <name type="scientific">Symbiodinium natans</name>
    <dbReference type="NCBI Taxonomy" id="878477"/>
    <lineage>
        <taxon>Eukaryota</taxon>
        <taxon>Sar</taxon>
        <taxon>Alveolata</taxon>
        <taxon>Dinophyceae</taxon>
        <taxon>Suessiales</taxon>
        <taxon>Symbiodiniaceae</taxon>
        <taxon>Symbiodinium</taxon>
    </lineage>
</organism>
<keyword evidence="4" id="KW-1185">Reference proteome</keyword>
<dbReference type="InterPro" id="IPR036426">
    <property type="entry name" value="Bulb-type_lectin_dom_sf"/>
</dbReference>
<protein>
    <submittedName>
        <fullName evidence="3">Dfa protein</fullName>
    </submittedName>
</protein>
<evidence type="ECO:0000259" key="2">
    <source>
        <dbReference type="PROSITE" id="PS50927"/>
    </source>
</evidence>
<sequence>MAAVGFLLAALLPCAHAEGKTCLAPEHEELPFVQIPSLRKFNRSTIGVLSTSGVCSSPGDVAAEKRLEQSLFEQPSRYGIQSDLEDAFEYVTGEVQTEYQKVEDDDSGTIDTGGKTSWLQRLIKVGECVTEIAVGEIPALAEKGLGRFISGGSMATVLGYLWPSSSSGQYDIWALLLSNVEELVNVSILNYELHEREGDFLSVRRYLTRYSRESTTTERGNDLSVALAKVEDIMTHLTVSTNKYELLPMTIVTATLHCAILRERVNHGKRLFGAVDPSWLYALQSSVAYYQSFFNYTFPLWRDWRRGLIKTTVLEGSRRRRQYSDCSAVVSDRLSNTGNDIHVLNALSESKNWCDDIANMTALRILNEVSASMAIALQPIMYLQRYIPGMEDAEVQVLPAVEYVTVGPYAAVTQDLKDGAADIVDWQWTVNETGTLGPGNITLASAWTGNVIDYFRLSYESGGDETGGTSHAETGYTEMDSVFPERYIHTIQLHFEDVVDTSVKRGGAEIVNMKLFFSDGYNTGTSYGCFNRDDLPYPDCTETRTCCPILPGPYTATVTVSQDPSYKLVGAALGSVYNSGHHYFGYINATFQYAKSSLWSKVNKTFSHNNLTTGQRLKANEALWSYNGLNKLLLSQHGNLAIYDMYDAVTWQTRTTCDDKDGAFLLLQPDGNLVLYCGDTTNALWASNTDVVSMEVGICQVAAIENTGALTIYRIPDLAGVWTSSGPIPVGFGANNLTSPRSLRPGQRLVQRTFYQFDLSFSDGAVELKDWSHGRMLWATSASCTASQDPELKMQSDGNLVLYCSGVATWDTGTADASLETQAGVNTLLLLENGNLAIVNKQQQLTWSSNSKIAYDYFADDYGIYDHQDSD</sequence>
<dbReference type="InterPro" id="IPR001480">
    <property type="entry name" value="Bulb-type_lectin_dom"/>
</dbReference>
<evidence type="ECO:0000256" key="1">
    <source>
        <dbReference type="SAM" id="SignalP"/>
    </source>
</evidence>
<keyword evidence="1" id="KW-0732">Signal</keyword>
<gene>
    <name evidence="3" type="primary">dfa</name>
    <name evidence="3" type="ORF">SNAT2548_LOCUS18319</name>
</gene>
<dbReference type="AlphaFoldDB" id="A0A812PHU9"/>
<accession>A0A812PHU9</accession>
<dbReference type="InterPro" id="IPR036716">
    <property type="entry name" value="Pest_crys_N_sf"/>
</dbReference>
<dbReference type="GO" id="GO:0090729">
    <property type="term" value="F:toxin activity"/>
    <property type="evidence" value="ECO:0007669"/>
    <property type="project" value="InterPro"/>
</dbReference>
<name>A0A812PHU9_9DINO</name>
<dbReference type="Gene3D" id="2.90.10.10">
    <property type="entry name" value="Bulb-type lectin domain"/>
    <property type="match status" value="3"/>
</dbReference>
<dbReference type="Proteomes" id="UP000604046">
    <property type="component" value="Unassembled WGS sequence"/>
</dbReference>
<dbReference type="Gene3D" id="1.20.190.10">
    <property type="entry name" value="Pesticidal crystal protein, N-terminal domain"/>
    <property type="match status" value="1"/>
</dbReference>
<dbReference type="SMART" id="SM00108">
    <property type="entry name" value="B_lectin"/>
    <property type="match status" value="2"/>
</dbReference>